<feature type="signal peptide" evidence="1">
    <location>
        <begin position="1"/>
        <end position="24"/>
    </location>
</feature>
<evidence type="ECO:0000313" key="2">
    <source>
        <dbReference type="EMBL" id="MCS0591792.1"/>
    </source>
</evidence>
<proteinExistence type="predicted"/>
<evidence type="ECO:0000256" key="1">
    <source>
        <dbReference type="SAM" id="SignalP"/>
    </source>
</evidence>
<dbReference type="EMBL" id="JANUGX010000031">
    <property type="protein sequence ID" value="MCS0591792.1"/>
    <property type="molecule type" value="Genomic_DNA"/>
</dbReference>
<gene>
    <name evidence="2" type="ORF">NX782_21600</name>
</gene>
<feature type="chain" id="PRO_5045524608" description="Porin" evidence="1">
    <location>
        <begin position="25"/>
        <end position="344"/>
    </location>
</feature>
<sequence length="344" mass="37831">MHSQATLSGLACALLLACSATASAQTAAPDQDQDEHGAYISLTFGTGKMHGENLEGSRWMGGRAFEVRAGRTEDKVLGGGRIDFVHYNEGHPDNNHRDGFALQWLAVRPLSATWTGELGIGPYLSMNTTVVDGRQVDDANWGVLVSAALRMPLRSLPTGTSLRIGLNQTFMPHAHRSTALLVGLDRQFGPARPDPDTEPAAGPWWFGASVGNAITNMSGREAAYAGVLEARKYMGERLEHWAVSGKFLFEGDDEVRVDRRGVAAQLWYVQQVTPRFSMSAGAGPYFARNRRDDADPNSTNLLISFQAERALSRQTRAFVNFNRVKTFRETDDRDLFQVGVIKRF</sequence>
<dbReference type="Proteomes" id="UP001205560">
    <property type="component" value="Unassembled WGS sequence"/>
</dbReference>
<keyword evidence="1" id="KW-0732">Signal</keyword>
<accession>A0ABT2ACL8</accession>
<evidence type="ECO:0008006" key="4">
    <source>
        <dbReference type="Google" id="ProtNLM"/>
    </source>
</evidence>
<protein>
    <recommendedName>
        <fullName evidence="4">Porin</fullName>
    </recommendedName>
</protein>
<reference evidence="2 3" key="1">
    <citation type="submission" date="2022-08" db="EMBL/GenBank/DDBJ databases">
        <title>Reclassification of Massilia species as members of the genera Telluria, Duganella, Pseudoduganella, Mokoshia gen. nov. and Zemynaea gen. nov. using orthogonal and non-orthogonal genome-based approaches.</title>
        <authorList>
            <person name="Bowman J.P."/>
        </authorList>
    </citation>
    <scope>NUCLEOTIDE SEQUENCE [LARGE SCALE GENOMIC DNA]</scope>
    <source>
        <strain evidence="2 3">LMG 28164</strain>
    </source>
</reference>
<organism evidence="2 3">
    <name type="scientific">Massilia norwichensis</name>
    <dbReference type="NCBI Taxonomy" id="1442366"/>
    <lineage>
        <taxon>Bacteria</taxon>
        <taxon>Pseudomonadati</taxon>
        <taxon>Pseudomonadota</taxon>
        <taxon>Betaproteobacteria</taxon>
        <taxon>Burkholderiales</taxon>
        <taxon>Oxalobacteraceae</taxon>
        <taxon>Telluria group</taxon>
        <taxon>Massilia</taxon>
    </lineage>
</organism>
<keyword evidence="3" id="KW-1185">Reference proteome</keyword>
<comment type="caution">
    <text evidence="2">The sequence shown here is derived from an EMBL/GenBank/DDBJ whole genome shotgun (WGS) entry which is preliminary data.</text>
</comment>
<evidence type="ECO:0000313" key="3">
    <source>
        <dbReference type="Proteomes" id="UP001205560"/>
    </source>
</evidence>
<dbReference type="RefSeq" id="WP_258847559.1">
    <property type="nucleotide sequence ID" value="NZ_JANUGX010000031.1"/>
</dbReference>
<name>A0ABT2ACL8_9BURK</name>